<dbReference type="InterPro" id="IPR002053">
    <property type="entry name" value="Glyco_hydro_25"/>
</dbReference>
<dbReference type="CDD" id="cd00599">
    <property type="entry name" value="GH25_muramidase"/>
    <property type="match status" value="1"/>
</dbReference>
<dbReference type="EMBL" id="JBHRWK010000059">
    <property type="protein sequence ID" value="MFC3453988.1"/>
    <property type="molecule type" value="Genomic_DNA"/>
</dbReference>
<organism evidence="4 5">
    <name type="scientific">Amycolatopsis speibonae</name>
    <dbReference type="NCBI Taxonomy" id="1450224"/>
    <lineage>
        <taxon>Bacteria</taxon>
        <taxon>Bacillati</taxon>
        <taxon>Actinomycetota</taxon>
        <taxon>Actinomycetes</taxon>
        <taxon>Pseudonocardiales</taxon>
        <taxon>Pseudonocardiaceae</taxon>
        <taxon>Amycolatopsis</taxon>
    </lineage>
</organism>
<accession>A0ABV7P6B5</accession>
<keyword evidence="3" id="KW-0326">Glycosidase</keyword>
<dbReference type="InterPro" id="IPR017853">
    <property type="entry name" value="GH"/>
</dbReference>
<keyword evidence="5" id="KW-1185">Reference proteome</keyword>
<evidence type="ECO:0000256" key="1">
    <source>
        <dbReference type="ARBA" id="ARBA00010646"/>
    </source>
</evidence>
<name>A0ABV7P6B5_9PSEU</name>
<evidence type="ECO:0000313" key="4">
    <source>
        <dbReference type="EMBL" id="MFC3453988.1"/>
    </source>
</evidence>
<dbReference type="SMART" id="SM00641">
    <property type="entry name" value="Glyco_25"/>
    <property type="match status" value="1"/>
</dbReference>
<comment type="similarity">
    <text evidence="1">Belongs to the glycosyl hydrolase 25 family.</text>
</comment>
<sequence>MITFGLDISHHQDLALDLAQCRRDGCEFVFLKATEGATFTDSEFAANLAEARAAGLLVAAYIYQRAGVSAAAHVERVKAVVPRDVPVIPDVEAGSGSLALTRDLINGLRAAGYRVPLLYLPVWYWRELGSPSLGGLPPLWSSRYPDNIVGTLADEWANVPAHYWNGYGGLPVAVLQFTSSSRIAGHQPLDANAFRGTRAELAALLGGQGQEDDMTPQEFLDTKVKWWDGREVPVKDILAEVYMSARGLAGKPGFEGEKAVVNLPPLTDIKAAIGAPVPVTLDYDQLAAKVVEKLDGAKLAKAINDDAARRMAE</sequence>
<evidence type="ECO:0000256" key="2">
    <source>
        <dbReference type="ARBA" id="ARBA00022801"/>
    </source>
</evidence>
<dbReference type="PANTHER" id="PTHR34135">
    <property type="entry name" value="LYSOZYME"/>
    <property type="match status" value="1"/>
</dbReference>
<dbReference type="GO" id="GO:0016787">
    <property type="term" value="F:hydrolase activity"/>
    <property type="evidence" value="ECO:0007669"/>
    <property type="project" value="UniProtKB-KW"/>
</dbReference>
<dbReference type="PROSITE" id="PS51904">
    <property type="entry name" value="GLYCOSYL_HYDROL_F25_2"/>
    <property type="match status" value="1"/>
</dbReference>
<dbReference type="Pfam" id="PF01183">
    <property type="entry name" value="Glyco_hydro_25"/>
    <property type="match status" value="1"/>
</dbReference>
<protein>
    <submittedName>
        <fullName evidence="4">Glycoside hydrolase family 25 protein</fullName>
    </submittedName>
</protein>
<dbReference type="Proteomes" id="UP001595645">
    <property type="component" value="Unassembled WGS sequence"/>
</dbReference>
<reference evidence="5" key="1">
    <citation type="journal article" date="2019" name="Int. J. Syst. Evol. Microbiol.">
        <title>The Global Catalogue of Microorganisms (GCM) 10K type strain sequencing project: providing services to taxonomists for standard genome sequencing and annotation.</title>
        <authorList>
            <consortium name="The Broad Institute Genomics Platform"/>
            <consortium name="The Broad Institute Genome Sequencing Center for Infectious Disease"/>
            <person name="Wu L."/>
            <person name="Ma J."/>
        </authorList>
    </citation>
    <scope>NUCLEOTIDE SEQUENCE [LARGE SCALE GENOMIC DNA]</scope>
    <source>
        <strain evidence="5">CGMCC 4.7676</strain>
    </source>
</reference>
<dbReference type="RefSeq" id="WP_378243100.1">
    <property type="nucleotide sequence ID" value="NZ_JBHRWK010000059.1"/>
</dbReference>
<dbReference type="Gene3D" id="3.20.20.80">
    <property type="entry name" value="Glycosidases"/>
    <property type="match status" value="1"/>
</dbReference>
<dbReference type="SUPFAM" id="SSF51445">
    <property type="entry name" value="(Trans)glycosidases"/>
    <property type="match status" value="1"/>
</dbReference>
<comment type="caution">
    <text evidence="4">The sequence shown here is derived from an EMBL/GenBank/DDBJ whole genome shotgun (WGS) entry which is preliminary data.</text>
</comment>
<proteinExistence type="inferred from homology"/>
<dbReference type="InterPro" id="IPR018077">
    <property type="entry name" value="Glyco_hydro_fam25_subgr"/>
</dbReference>
<evidence type="ECO:0000313" key="5">
    <source>
        <dbReference type="Proteomes" id="UP001595645"/>
    </source>
</evidence>
<keyword evidence="2 4" id="KW-0378">Hydrolase</keyword>
<evidence type="ECO:0000256" key="3">
    <source>
        <dbReference type="ARBA" id="ARBA00023295"/>
    </source>
</evidence>
<dbReference type="PANTHER" id="PTHR34135:SF2">
    <property type="entry name" value="LYSOZYME"/>
    <property type="match status" value="1"/>
</dbReference>
<gene>
    <name evidence="4" type="ORF">ACFOSH_31515</name>
</gene>